<dbReference type="GO" id="GO:0009424">
    <property type="term" value="C:bacterial-type flagellum hook"/>
    <property type="evidence" value="ECO:0007669"/>
    <property type="project" value="InterPro"/>
</dbReference>
<comment type="caution">
    <text evidence="2">The sequence shown here is derived from an EMBL/GenBank/DDBJ whole genome shotgun (WGS) entry which is preliminary data.</text>
</comment>
<sequence length="323" mass="36268">MRVTNNMLVGNLLYNLNQNLGRLDKINEQISSKKKFSVPSDDPIGASKSLKLRTDISKIQQYKRNAEDAESWMRETESALIEIGSVLHRANELAVQMANETYSDEDLKKVKAEVEQLKKHLIEIGNTTYAGRHIFTGYKTDKKLFDEKGKYKLVDENSNETSKLAVNEIVEYNIGVSETVKVNTVGIKVFGVGTVDESNPFEKTEVDTNDTSYLISVFEQFEAALEDPEANKGEIDKTIGRLQTCMDQTLSVRAEIGAKMRRLELTKDKLDSQVLSTTELLSKNEDTDLAKASIDLKAEENVYRASLAVGMNIIQPSLVDFLR</sequence>
<dbReference type="PANTHER" id="PTHR42792">
    <property type="entry name" value="FLAGELLIN"/>
    <property type="match status" value="1"/>
</dbReference>
<dbReference type="PANTHER" id="PTHR42792:SF1">
    <property type="entry name" value="FLAGELLAR HOOK-ASSOCIATED PROTEIN 3"/>
    <property type="match status" value="1"/>
</dbReference>
<evidence type="ECO:0000313" key="2">
    <source>
        <dbReference type="EMBL" id="MSS43317.1"/>
    </source>
</evidence>
<keyword evidence="2" id="KW-0282">Flagellum</keyword>
<dbReference type="AlphaFoldDB" id="A0A844FGY7"/>
<dbReference type="RefSeq" id="WP_154484002.1">
    <property type="nucleotide sequence ID" value="NZ_VULR01000007.1"/>
</dbReference>
<dbReference type="InterPro" id="IPR013384">
    <property type="entry name" value="Flagell_FlgL"/>
</dbReference>
<dbReference type="InterPro" id="IPR001492">
    <property type="entry name" value="Flagellin"/>
</dbReference>
<proteinExistence type="predicted"/>
<protein>
    <submittedName>
        <fullName evidence="2">Flagellar hook-associated protein FlgL</fullName>
    </submittedName>
</protein>
<dbReference type="Gene3D" id="1.20.1330.10">
    <property type="entry name" value="f41 fragment of flagellin, N-terminal domain"/>
    <property type="match status" value="1"/>
</dbReference>
<feature type="domain" description="Flagellin N-terminal" evidence="1">
    <location>
        <begin position="4"/>
        <end position="140"/>
    </location>
</feature>
<keyword evidence="2" id="KW-0966">Cell projection</keyword>
<dbReference type="NCBIfam" id="TIGR02550">
    <property type="entry name" value="flagell_flgL"/>
    <property type="match status" value="1"/>
</dbReference>
<dbReference type="GO" id="GO:0005198">
    <property type="term" value="F:structural molecule activity"/>
    <property type="evidence" value="ECO:0007669"/>
    <property type="project" value="InterPro"/>
</dbReference>
<dbReference type="EMBL" id="VULR01000007">
    <property type="protein sequence ID" value="MSS43317.1"/>
    <property type="molecule type" value="Genomic_DNA"/>
</dbReference>
<accession>A0A844FGY7</accession>
<evidence type="ECO:0000313" key="3">
    <source>
        <dbReference type="Proteomes" id="UP000462760"/>
    </source>
</evidence>
<reference evidence="2 3" key="1">
    <citation type="submission" date="2019-08" db="EMBL/GenBank/DDBJ databases">
        <title>In-depth cultivation of the pig gut microbiome towards novel bacterial diversity and tailored functional studies.</title>
        <authorList>
            <person name="Wylensek D."/>
            <person name="Hitch T.C.A."/>
            <person name="Clavel T."/>
        </authorList>
    </citation>
    <scope>NUCLEOTIDE SEQUENCE [LARGE SCALE GENOMIC DNA]</scope>
    <source>
        <strain evidence="2 3">Med78-601-WT-4W-RMD-3</strain>
    </source>
</reference>
<name>A0A844FGY7_9FIRM</name>
<gene>
    <name evidence="2" type="primary">flgL</name>
    <name evidence="2" type="ORF">FYJ27_06165</name>
</gene>
<evidence type="ECO:0000259" key="1">
    <source>
        <dbReference type="Pfam" id="PF00669"/>
    </source>
</evidence>
<dbReference type="OrthoDB" id="9758307at2"/>
<organism evidence="2 3">
    <name type="scientific">Anaerosalibacter bizertensis</name>
    <dbReference type="NCBI Taxonomy" id="932217"/>
    <lineage>
        <taxon>Bacteria</taxon>
        <taxon>Bacillati</taxon>
        <taxon>Bacillota</taxon>
        <taxon>Tissierellia</taxon>
        <taxon>Tissierellales</taxon>
        <taxon>Sporanaerobacteraceae</taxon>
        <taxon>Anaerosalibacter</taxon>
    </lineage>
</organism>
<dbReference type="InterPro" id="IPR001029">
    <property type="entry name" value="Flagellin_N"/>
</dbReference>
<dbReference type="Proteomes" id="UP000462760">
    <property type="component" value="Unassembled WGS sequence"/>
</dbReference>
<dbReference type="SUPFAM" id="SSF64518">
    <property type="entry name" value="Phase 1 flagellin"/>
    <property type="match status" value="1"/>
</dbReference>
<dbReference type="Pfam" id="PF00669">
    <property type="entry name" value="Flagellin_N"/>
    <property type="match status" value="1"/>
</dbReference>
<keyword evidence="2" id="KW-0969">Cilium</keyword>
<dbReference type="GO" id="GO:0071973">
    <property type="term" value="P:bacterial-type flagellum-dependent cell motility"/>
    <property type="evidence" value="ECO:0007669"/>
    <property type="project" value="InterPro"/>
</dbReference>